<dbReference type="InterPro" id="IPR026444">
    <property type="entry name" value="Secre_tail"/>
</dbReference>
<proteinExistence type="predicted"/>
<gene>
    <name evidence="2" type="ORF">METZ01_LOCUS61095</name>
</gene>
<evidence type="ECO:0000259" key="1">
    <source>
        <dbReference type="Pfam" id="PF13860"/>
    </source>
</evidence>
<feature type="domain" description="FlgD/Vpr Ig-like" evidence="1">
    <location>
        <begin position="544"/>
        <end position="596"/>
    </location>
</feature>
<dbReference type="NCBIfam" id="TIGR04183">
    <property type="entry name" value="Por_Secre_tail"/>
    <property type="match status" value="1"/>
</dbReference>
<name>A0A381SY77_9ZZZZ</name>
<evidence type="ECO:0000313" key="2">
    <source>
        <dbReference type="EMBL" id="SVA08241.1"/>
    </source>
</evidence>
<dbReference type="InterPro" id="IPR025965">
    <property type="entry name" value="FlgD/Vpr_Ig-like"/>
</dbReference>
<dbReference type="AlphaFoldDB" id="A0A381SY77"/>
<dbReference type="Gene3D" id="2.60.40.4070">
    <property type="match status" value="1"/>
</dbReference>
<reference evidence="2" key="1">
    <citation type="submission" date="2018-05" db="EMBL/GenBank/DDBJ databases">
        <authorList>
            <person name="Lanie J.A."/>
            <person name="Ng W.-L."/>
            <person name="Kazmierczak K.M."/>
            <person name="Andrzejewski T.M."/>
            <person name="Davidsen T.M."/>
            <person name="Wayne K.J."/>
            <person name="Tettelin H."/>
            <person name="Glass J.I."/>
            <person name="Rusch D."/>
            <person name="Podicherti R."/>
            <person name="Tsui H.-C.T."/>
            <person name="Winkler M.E."/>
        </authorList>
    </citation>
    <scope>NUCLEOTIDE SEQUENCE</scope>
</reference>
<sequence length="609" mass="68085">MKYKNIDRMIKSSITAILIGLCFLGGQDFKLHTYQIALSQRPINSDSLVLKGAIGTSFYQTGSGDTLLLKGGFWNIASELYLRPPNIIPILADTIFNDGMPVIARAIATDINGIASTDLYIQLGGSSDAIKIPMEALNDTIFEVSVPDSLVTIFNLRAHVESVDNMDNTAESDYETPAVEFAADELSMEETYSHYPEGIISDKWRMMAWPGALADNHISPSDLDSGHVFYDWNPNTNEWIKPDAIETGRAYWFKHHYLEAVVFSNKKTTGLAVPLVDYTIQLRSGWNMIGSPFSFPVVAEYDPETISGLYLYGEEDRDGWEGPSQVLDPWAGYAIFNDSQTIKSIMLKPFTDSLETARMAFTGWELQLDIDGEKYFDHTGRIGRREDATENKDGFDTPSLPLLSNYLSLAMDIGNKGLFGHSTDFRSLDESNGVWNLRIYGKGEPGPVIVTGSIINQVPEGLYISVVDIPRRAVLDHFLETGLTIEEKITNAYDLKLVAGDENFVLETVEKILSDIPEEYSLSQNYPNPFNPLTQLDFAIPKRSKVEITVYNMLGQEVITLVNKELNYGYHSITWRGMDRFGKPAATGVYLAKLQAPGFIRTRKMILLK</sequence>
<organism evidence="2">
    <name type="scientific">marine metagenome</name>
    <dbReference type="NCBI Taxonomy" id="408172"/>
    <lineage>
        <taxon>unclassified sequences</taxon>
        <taxon>metagenomes</taxon>
        <taxon>ecological metagenomes</taxon>
    </lineage>
</organism>
<accession>A0A381SY77</accession>
<dbReference type="EMBL" id="UINC01003662">
    <property type="protein sequence ID" value="SVA08241.1"/>
    <property type="molecule type" value="Genomic_DNA"/>
</dbReference>
<dbReference type="Pfam" id="PF13860">
    <property type="entry name" value="FlgD_ig"/>
    <property type="match status" value="1"/>
</dbReference>
<protein>
    <recommendedName>
        <fullName evidence="1">FlgD/Vpr Ig-like domain-containing protein</fullName>
    </recommendedName>
</protein>